<comment type="caution">
    <text evidence="2">The sequence shown here is derived from an EMBL/GenBank/DDBJ whole genome shotgun (WGS) entry which is preliminary data.</text>
</comment>
<dbReference type="PANTHER" id="PTHR34591">
    <property type="entry name" value="OS03G0653100 PROTEIN-RELATED"/>
    <property type="match status" value="1"/>
</dbReference>
<dbReference type="SUPFAM" id="SSF81383">
    <property type="entry name" value="F-box domain"/>
    <property type="match status" value="1"/>
</dbReference>
<keyword evidence="3" id="KW-1185">Reference proteome</keyword>
<dbReference type="EMBL" id="LWDX02007064">
    <property type="protein sequence ID" value="OEL37003.1"/>
    <property type="molecule type" value="Genomic_DNA"/>
</dbReference>
<dbReference type="OrthoDB" id="694608at2759"/>
<dbReference type="Proteomes" id="UP000095767">
    <property type="component" value="Unassembled WGS sequence"/>
</dbReference>
<dbReference type="PANTHER" id="PTHR34591:SF58">
    <property type="entry name" value="F-BOX DOMAIN-CONTAINING PROTEIN"/>
    <property type="match status" value="1"/>
</dbReference>
<organism evidence="2 3">
    <name type="scientific">Dichanthelium oligosanthes</name>
    <dbReference type="NCBI Taxonomy" id="888268"/>
    <lineage>
        <taxon>Eukaryota</taxon>
        <taxon>Viridiplantae</taxon>
        <taxon>Streptophyta</taxon>
        <taxon>Embryophyta</taxon>
        <taxon>Tracheophyta</taxon>
        <taxon>Spermatophyta</taxon>
        <taxon>Magnoliopsida</taxon>
        <taxon>Liliopsida</taxon>
        <taxon>Poales</taxon>
        <taxon>Poaceae</taxon>
        <taxon>PACMAD clade</taxon>
        <taxon>Panicoideae</taxon>
        <taxon>Panicodae</taxon>
        <taxon>Paniceae</taxon>
        <taxon>Dichantheliinae</taxon>
        <taxon>Dichanthelium</taxon>
    </lineage>
</organism>
<reference evidence="2 3" key="1">
    <citation type="submission" date="2016-09" db="EMBL/GenBank/DDBJ databases">
        <title>The draft genome of Dichanthelium oligosanthes: A C3 panicoid grass species.</title>
        <authorList>
            <person name="Studer A.J."/>
            <person name="Schnable J.C."/>
            <person name="Brutnell T.P."/>
        </authorList>
    </citation>
    <scope>NUCLEOTIDE SEQUENCE [LARGE SCALE GENOMIC DNA]</scope>
    <source>
        <strain evidence="3">cv. Kellogg 1175</strain>
        <tissue evidence="2">Leaf</tissue>
    </source>
</reference>
<proteinExistence type="predicted"/>
<sequence length="105" mass="11941">MEDPPRSLPDDVLEEDVLRRLPPRALAVFRCIYKAWRATIDACRTLRPDLLPLRPGGIFISVAHVPEPPLFFAPPSMSRRVASKLESYVEKDGGWGYPDDLRLLQ</sequence>
<evidence type="ECO:0000313" key="3">
    <source>
        <dbReference type="Proteomes" id="UP000095767"/>
    </source>
</evidence>
<dbReference type="AlphaFoldDB" id="A0A1E5WI04"/>
<dbReference type="Pfam" id="PF00646">
    <property type="entry name" value="F-box"/>
    <property type="match status" value="1"/>
</dbReference>
<evidence type="ECO:0000313" key="2">
    <source>
        <dbReference type="EMBL" id="OEL37003.1"/>
    </source>
</evidence>
<evidence type="ECO:0000259" key="1">
    <source>
        <dbReference type="Pfam" id="PF00646"/>
    </source>
</evidence>
<protein>
    <recommendedName>
        <fullName evidence="1">F-box domain-containing protein</fullName>
    </recommendedName>
</protein>
<feature type="domain" description="F-box" evidence="1">
    <location>
        <begin position="7"/>
        <end position="44"/>
    </location>
</feature>
<name>A0A1E5WI04_9POAL</name>
<dbReference type="InterPro" id="IPR001810">
    <property type="entry name" value="F-box_dom"/>
</dbReference>
<gene>
    <name evidence="2" type="ORF">BAE44_0001978</name>
</gene>
<accession>A0A1E5WI04</accession>
<dbReference type="InterPro" id="IPR036047">
    <property type="entry name" value="F-box-like_dom_sf"/>
</dbReference>